<evidence type="ECO:0000256" key="1">
    <source>
        <dbReference type="SAM" id="SignalP"/>
    </source>
</evidence>
<feature type="chain" id="PRO_5036403657" description="DUF19 domain-containing protein" evidence="1">
    <location>
        <begin position="22"/>
        <end position="244"/>
    </location>
</feature>
<reference evidence="2" key="1">
    <citation type="submission" date="2020-11" db="EMBL/GenBank/DDBJ databases">
        <authorList>
            <person name="Tran Van P."/>
        </authorList>
    </citation>
    <scope>NUCLEOTIDE SEQUENCE</scope>
</reference>
<evidence type="ECO:0008006" key="4">
    <source>
        <dbReference type="Google" id="ProtNLM"/>
    </source>
</evidence>
<gene>
    <name evidence="2" type="ORF">ONB1V03_LOCUS15506</name>
</gene>
<keyword evidence="1" id="KW-0732">Signal</keyword>
<dbReference type="EMBL" id="CAJPVJ010016066">
    <property type="protein sequence ID" value="CAG2176072.1"/>
    <property type="molecule type" value="Genomic_DNA"/>
</dbReference>
<dbReference type="EMBL" id="OC930891">
    <property type="protein sequence ID" value="CAD7658886.1"/>
    <property type="molecule type" value="Genomic_DNA"/>
</dbReference>
<sequence>MSEKNLIIIFFLIQSISYVLCGCELKEADDCGMKGSFFGNRDVIVPTNEAEMDQHCGLIRESLKCLNDFTGNCLKGFVQTTIKMAVGNADKHLMKRCDNSEDRKEFLKHVKCLTDKSKMEPMHICAEKNSVMMEKLVDVALEDRIPSGCCIFHSFQECIRKNMKEQCGDEAKDYWDEVINEIAEDSISYTCSNYESVDKCDKSLNPKVWSDLKAIADTNDHNVLSKRHKYGSGFALTIELLENL</sequence>
<dbReference type="PANTHER" id="PTHR33964">
    <property type="entry name" value="RE45066P-RELATED"/>
    <property type="match status" value="1"/>
</dbReference>
<evidence type="ECO:0000313" key="2">
    <source>
        <dbReference type="EMBL" id="CAD7658886.1"/>
    </source>
</evidence>
<dbReference type="PROSITE" id="PS51257">
    <property type="entry name" value="PROKAR_LIPOPROTEIN"/>
    <property type="match status" value="1"/>
</dbReference>
<dbReference type="Proteomes" id="UP000728032">
    <property type="component" value="Unassembled WGS sequence"/>
</dbReference>
<name>A0A7R9MH08_9ACAR</name>
<protein>
    <recommendedName>
        <fullName evidence="4">DUF19 domain-containing protein</fullName>
    </recommendedName>
</protein>
<feature type="signal peptide" evidence="1">
    <location>
        <begin position="1"/>
        <end position="21"/>
    </location>
</feature>
<accession>A0A7R9MH08</accession>
<keyword evidence="3" id="KW-1185">Reference proteome</keyword>
<proteinExistence type="predicted"/>
<organism evidence="2">
    <name type="scientific">Oppiella nova</name>
    <dbReference type="NCBI Taxonomy" id="334625"/>
    <lineage>
        <taxon>Eukaryota</taxon>
        <taxon>Metazoa</taxon>
        <taxon>Ecdysozoa</taxon>
        <taxon>Arthropoda</taxon>
        <taxon>Chelicerata</taxon>
        <taxon>Arachnida</taxon>
        <taxon>Acari</taxon>
        <taxon>Acariformes</taxon>
        <taxon>Sarcoptiformes</taxon>
        <taxon>Oribatida</taxon>
        <taxon>Brachypylina</taxon>
        <taxon>Oppioidea</taxon>
        <taxon>Oppiidae</taxon>
        <taxon>Oppiella</taxon>
    </lineage>
</organism>
<dbReference type="AlphaFoldDB" id="A0A7R9MH08"/>
<dbReference type="PANTHER" id="PTHR33964:SF1">
    <property type="entry name" value="RE45066P"/>
    <property type="match status" value="1"/>
</dbReference>
<dbReference type="OrthoDB" id="6500179at2759"/>
<evidence type="ECO:0000313" key="3">
    <source>
        <dbReference type="Proteomes" id="UP000728032"/>
    </source>
</evidence>